<sequence length="90" mass="9872">MNRFSLMLVAALGASFVLVSNAIAQQDDAMQQKLEARFAAADVDHDGKLTRSEAQAGMPRVAQHFDQIDTAHKGYITLADLKQFAARNPR</sequence>
<feature type="signal peptide" evidence="1">
    <location>
        <begin position="1"/>
        <end position="24"/>
    </location>
</feature>
<dbReference type="EMBL" id="CP013389">
    <property type="protein sequence ID" value="AOJ10209.1"/>
    <property type="molecule type" value="Genomic_DNA"/>
</dbReference>
<name>A0A1B4G2P7_9BURK</name>
<proteinExistence type="predicted"/>
<dbReference type="PROSITE" id="PS50222">
    <property type="entry name" value="EF_HAND_2"/>
    <property type="match status" value="1"/>
</dbReference>
<dbReference type="InterPro" id="IPR002048">
    <property type="entry name" value="EF_hand_dom"/>
</dbReference>
<evidence type="ECO:0000313" key="3">
    <source>
        <dbReference type="EMBL" id="AOJ10209.1"/>
    </source>
</evidence>
<dbReference type="Gene3D" id="1.10.238.10">
    <property type="entry name" value="EF-hand"/>
    <property type="match status" value="1"/>
</dbReference>
<keyword evidence="1" id="KW-0732">Signal</keyword>
<protein>
    <submittedName>
        <fullName evidence="3">Calcium-binding protein</fullName>
    </submittedName>
</protein>
<evidence type="ECO:0000256" key="1">
    <source>
        <dbReference type="SAM" id="SignalP"/>
    </source>
</evidence>
<evidence type="ECO:0000313" key="4">
    <source>
        <dbReference type="Proteomes" id="UP000067711"/>
    </source>
</evidence>
<evidence type="ECO:0000259" key="2">
    <source>
        <dbReference type="PROSITE" id="PS50222"/>
    </source>
</evidence>
<dbReference type="InterPro" id="IPR011992">
    <property type="entry name" value="EF-hand-dom_pair"/>
</dbReference>
<reference evidence="3 4" key="1">
    <citation type="submission" date="2015-12" db="EMBL/GenBank/DDBJ databases">
        <title>Diversity of Burkholderia near neighbor genomes.</title>
        <authorList>
            <person name="Sahl J."/>
            <person name="Wagner D."/>
            <person name="Keim P."/>
        </authorList>
    </citation>
    <scope>NUCLEOTIDE SEQUENCE [LARGE SCALE GENOMIC DNA]</scope>
    <source>
        <strain evidence="3 4">BDU8</strain>
    </source>
</reference>
<organism evidence="3 4">
    <name type="scientific">Burkholderia mayonis</name>
    <dbReference type="NCBI Taxonomy" id="1385591"/>
    <lineage>
        <taxon>Bacteria</taxon>
        <taxon>Pseudomonadati</taxon>
        <taxon>Pseudomonadota</taxon>
        <taxon>Betaproteobacteria</taxon>
        <taxon>Burkholderiales</taxon>
        <taxon>Burkholderiaceae</taxon>
        <taxon>Burkholderia</taxon>
        <taxon>pseudomallei group</taxon>
    </lineage>
</organism>
<dbReference type="GO" id="GO:0005509">
    <property type="term" value="F:calcium ion binding"/>
    <property type="evidence" value="ECO:0007669"/>
    <property type="project" value="InterPro"/>
</dbReference>
<feature type="domain" description="EF-hand" evidence="2">
    <location>
        <begin position="29"/>
        <end position="64"/>
    </location>
</feature>
<dbReference type="AlphaFoldDB" id="A0A1B4G2P7"/>
<dbReference type="RefSeq" id="WP_066490097.1">
    <property type="nucleotide sequence ID" value="NZ_CP013389.1"/>
</dbReference>
<dbReference type="Pfam" id="PF13202">
    <property type="entry name" value="EF-hand_5"/>
    <property type="match status" value="2"/>
</dbReference>
<accession>A0A1B4G2P7</accession>
<feature type="chain" id="PRO_5015349964" evidence="1">
    <location>
        <begin position="25"/>
        <end position="90"/>
    </location>
</feature>
<dbReference type="Proteomes" id="UP000067711">
    <property type="component" value="Chromosome 1"/>
</dbReference>
<gene>
    <name evidence="3" type="ORF">WS71_23595</name>
</gene>
<dbReference type="SUPFAM" id="SSF47473">
    <property type="entry name" value="EF-hand"/>
    <property type="match status" value="1"/>
</dbReference>